<name>A0A370XBN5_9GAMM</name>
<reference evidence="1 2" key="1">
    <citation type="submission" date="2018-07" db="EMBL/GenBank/DDBJ databases">
        <title>Dyella monticola sp. nov. and Dyella psychrodurans sp. nov. isolated from monsoon evergreen broad-leaved forest soil of Dinghu Mountain, China.</title>
        <authorList>
            <person name="Gao Z."/>
            <person name="Qiu L."/>
        </authorList>
    </citation>
    <scope>NUCLEOTIDE SEQUENCE [LARGE SCALE GENOMIC DNA]</scope>
    <source>
        <strain evidence="1 2">4MSK11</strain>
    </source>
</reference>
<dbReference type="Proteomes" id="UP000255334">
    <property type="component" value="Unassembled WGS sequence"/>
</dbReference>
<accession>A0A370XBN5</accession>
<dbReference type="EMBL" id="QRBF01000001">
    <property type="protein sequence ID" value="RDS85833.1"/>
    <property type="molecule type" value="Genomic_DNA"/>
</dbReference>
<comment type="caution">
    <text evidence="1">The sequence shown here is derived from an EMBL/GenBank/DDBJ whole genome shotgun (WGS) entry which is preliminary data.</text>
</comment>
<sequence>MATPKRATSAQVALRKERVLALHHAGVAPRAMIGILQAEGFATANAQTVKHDRQDLGLQQKKWDTIEQRDAAIARLKERRAALLKWADTPWHKRTKTVTDFAAEYGVSPQAITNDLCRLKRSRCTLRRLNRASEAAHLICVLGRDAASVARTFNVHDDTIRADVRYQFPNWRALRDRARAAWLTAGGGGAPS</sequence>
<protein>
    <submittedName>
        <fullName evidence="1">Uncharacterized protein</fullName>
    </submittedName>
</protein>
<keyword evidence="2" id="KW-1185">Reference proteome</keyword>
<dbReference type="AlphaFoldDB" id="A0A370XBN5"/>
<organism evidence="1 2">
    <name type="scientific">Dyella psychrodurans</name>
    <dbReference type="NCBI Taxonomy" id="1927960"/>
    <lineage>
        <taxon>Bacteria</taxon>
        <taxon>Pseudomonadati</taxon>
        <taxon>Pseudomonadota</taxon>
        <taxon>Gammaproteobacteria</taxon>
        <taxon>Lysobacterales</taxon>
        <taxon>Rhodanobacteraceae</taxon>
        <taxon>Dyella</taxon>
    </lineage>
</organism>
<dbReference type="RefSeq" id="WP_115476084.1">
    <property type="nucleotide sequence ID" value="NZ_QRBF01000001.1"/>
</dbReference>
<proteinExistence type="predicted"/>
<gene>
    <name evidence="1" type="ORF">DWU99_00735</name>
</gene>
<evidence type="ECO:0000313" key="1">
    <source>
        <dbReference type="EMBL" id="RDS85833.1"/>
    </source>
</evidence>
<evidence type="ECO:0000313" key="2">
    <source>
        <dbReference type="Proteomes" id="UP000255334"/>
    </source>
</evidence>